<dbReference type="NCBIfam" id="TIGR00732">
    <property type="entry name" value="dprA"/>
    <property type="match status" value="1"/>
</dbReference>
<reference evidence="3" key="1">
    <citation type="submission" date="2020-05" db="EMBL/GenBank/DDBJ databases">
        <authorList>
            <person name="Chiriac C."/>
            <person name="Salcher M."/>
            <person name="Ghai R."/>
            <person name="Kavagutti S V."/>
        </authorList>
    </citation>
    <scope>NUCLEOTIDE SEQUENCE</scope>
</reference>
<proteinExistence type="inferred from homology"/>
<dbReference type="AlphaFoldDB" id="A0A6J6K6M0"/>
<dbReference type="PANTHER" id="PTHR43022">
    <property type="entry name" value="PROTEIN SMF"/>
    <property type="match status" value="1"/>
</dbReference>
<dbReference type="InterPro" id="IPR057666">
    <property type="entry name" value="DrpA_SLOG"/>
</dbReference>
<evidence type="ECO:0000259" key="2">
    <source>
        <dbReference type="Pfam" id="PF02481"/>
    </source>
</evidence>
<dbReference type="InterPro" id="IPR003488">
    <property type="entry name" value="DprA"/>
</dbReference>
<accession>A0A6J6K6M0</accession>
<dbReference type="Pfam" id="PF02481">
    <property type="entry name" value="DNA_processg_A"/>
    <property type="match status" value="1"/>
</dbReference>
<evidence type="ECO:0000256" key="1">
    <source>
        <dbReference type="ARBA" id="ARBA00006525"/>
    </source>
</evidence>
<dbReference type="Gene3D" id="3.40.50.450">
    <property type="match status" value="1"/>
</dbReference>
<sequence length="293" mass="31845">MLDEKAIKLLFFAIVEPTNQFWISEINSHGVVKVYERLTQKNYYEKITGYLKIKEQLASLQISKLQADLLAANSSFITSEDNDWPSQLNDLAAPPVGLVIRGNRKVLQNLTNSISIVGSRKPTNYGLQVARKLATDSVAAQLVVVSGGAYGIDTQAHSATLEAKGETISVLAGGFNKLYPVENKKLFDQINQQGLLISEAMPDTPTAPALFLIRNRLIAALSSATVVVEAEYVSGSIRTARDAAEIFRPVFAIPGQIDSPLSAGCHRLIADRVADIATTLAEILQVIRPLQSQ</sequence>
<dbReference type="GO" id="GO:0009294">
    <property type="term" value="P:DNA-mediated transformation"/>
    <property type="evidence" value="ECO:0007669"/>
    <property type="project" value="InterPro"/>
</dbReference>
<organism evidence="3">
    <name type="scientific">freshwater metagenome</name>
    <dbReference type="NCBI Taxonomy" id="449393"/>
    <lineage>
        <taxon>unclassified sequences</taxon>
        <taxon>metagenomes</taxon>
        <taxon>ecological metagenomes</taxon>
    </lineage>
</organism>
<comment type="similarity">
    <text evidence="1">Belongs to the DprA/Smf family.</text>
</comment>
<dbReference type="PANTHER" id="PTHR43022:SF1">
    <property type="entry name" value="PROTEIN SMF"/>
    <property type="match status" value="1"/>
</dbReference>
<dbReference type="SUPFAM" id="SSF102405">
    <property type="entry name" value="MCP/YpsA-like"/>
    <property type="match status" value="1"/>
</dbReference>
<dbReference type="EMBL" id="CAEZWG010000015">
    <property type="protein sequence ID" value="CAB4645330.1"/>
    <property type="molecule type" value="Genomic_DNA"/>
</dbReference>
<name>A0A6J6K6M0_9ZZZZ</name>
<feature type="domain" description="Smf/DprA SLOG" evidence="2">
    <location>
        <begin position="76"/>
        <end position="286"/>
    </location>
</feature>
<protein>
    <submittedName>
        <fullName evidence="3">Unannotated protein</fullName>
    </submittedName>
</protein>
<gene>
    <name evidence="3" type="ORF">UFOPK2234_00156</name>
</gene>
<evidence type="ECO:0000313" key="3">
    <source>
        <dbReference type="EMBL" id="CAB4645330.1"/>
    </source>
</evidence>